<sequence length="94" mass="10327">MLHRAGSGLSGGSDELFARRRRVEQIRGRRKWALASSVEGVLYVRVGRVRGINLNEFLRSTLGGSGVVPMNENVSIGNLLCSPGHLSETEMFWA</sequence>
<dbReference type="Pfam" id="PF24466">
    <property type="entry name" value="DUF7578"/>
    <property type="match status" value="1"/>
</dbReference>
<dbReference type="EMBL" id="AUPL01002301">
    <property type="protein sequence ID" value="ESL09972.1"/>
    <property type="molecule type" value="Genomic_DNA"/>
</dbReference>
<keyword evidence="3" id="KW-1185">Reference proteome</keyword>
<protein>
    <recommendedName>
        <fullName evidence="1">DUF7578 domain-containing protein</fullName>
    </recommendedName>
</protein>
<proteinExistence type="predicted"/>
<name>A0A061J9K3_TRYRA</name>
<dbReference type="InterPro" id="IPR056000">
    <property type="entry name" value="DUF7578"/>
</dbReference>
<evidence type="ECO:0000313" key="2">
    <source>
        <dbReference type="EMBL" id="ESL09972.1"/>
    </source>
</evidence>
<dbReference type="VEuPathDB" id="TriTrypDB:TRSC58_02301"/>
<reference evidence="2 3" key="1">
    <citation type="submission" date="2013-07" db="EMBL/GenBank/DDBJ databases">
        <authorList>
            <person name="Stoco P.H."/>
            <person name="Wagner G."/>
            <person name="Gerber A."/>
            <person name="Zaha A."/>
            <person name="Thompson C."/>
            <person name="Bartholomeu D.C."/>
            <person name="Luckemeyer D.D."/>
            <person name="Bahia D."/>
            <person name="Loreto E."/>
            <person name="Prestes E.B."/>
            <person name="Lima F.M."/>
            <person name="Rodrigues-Luiz G."/>
            <person name="Vallejo G.A."/>
            <person name="Filho J.F."/>
            <person name="Monteiro K.M."/>
            <person name="Tyler K.M."/>
            <person name="de Almeida L.G."/>
            <person name="Ortiz M.F."/>
            <person name="Siervo M.A."/>
            <person name="de Moraes M.H."/>
            <person name="Cunha O.L."/>
            <person name="Mendonca-Neto R."/>
            <person name="Silva R."/>
            <person name="Teixeira S.M."/>
            <person name="Murta S.M."/>
            <person name="Sincero T.C."/>
            <person name="Mendes T.A."/>
            <person name="Urmenyi T.P."/>
            <person name="Silva V.G."/>
            <person name="da Rocha W.D."/>
            <person name="Andersson B."/>
            <person name="Romanha A.J."/>
            <person name="Steindel M."/>
            <person name="de Vasconcelos A.T."/>
            <person name="Grisard E.C."/>
        </authorList>
    </citation>
    <scope>NUCLEOTIDE SEQUENCE [LARGE SCALE GENOMIC DNA]</scope>
    <source>
        <strain evidence="2 3">SC58</strain>
    </source>
</reference>
<comment type="caution">
    <text evidence="2">The sequence shown here is derived from an EMBL/GenBank/DDBJ whole genome shotgun (WGS) entry which is preliminary data.</text>
</comment>
<evidence type="ECO:0000259" key="1">
    <source>
        <dbReference type="Pfam" id="PF24466"/>
    </source>
</evidence>
<dbReference type="Proteomes" id="UP000031737">
    <property type="component" value="Unassembled WGS sequence"/>
</dbReference>
<evidence type="ECO:0000313" key="3">
    <source>
        <dbReference type="Proteomes" id="UP000031737"/>
    </source>
</evidence>
<gene>
    <name evidence="2" type="ORF">TRSC58_02301</name>
</gene>
<accession>A0A061J9K3</accession>
<dbReference type="OrthoDB" id="252899at2759"/>
<organism evidence="2 3">
    <name type="scientific">Trypanosoma rangeli SC58</name>
    <dbReference type="NCBI Taxonomy" id="429131"/>
    <lineage>
        <taxon>Eukaryota</taxon>
        <taxon>Discoba</taxon>
        <taxon>Euglenozoa</taxon>
        <taxon>Kinetoplastea</taxon>
        <taxon>Metakinetoplastina</taxon>
        <taxon>Trypanosomatida</taxon>
        <taxon>Trypanosomatidae</taxon>
        <taxon>Trypanosoma</taxon>
        <taxon>Herpetosoma</taxon>
    </lineage>
</organism>
<dbReference type="AlphaFoldDB" id="A0A061J9K3"/>
<feature type="domain" description="DUF7578" evidence="1">
    <location>
        <begin position="48"/>
        <end position="83"/>
    </location>
</feature>